<keyword evidence="6" id="KW-1185">Reference proteome</keyword>
<dbReference type="Proteomes" id="UP000834106">
    <property type="component" value="Chromosome 12"/>
</dbReference>
<dbReference type="GO" id="GO:0000145">
    <property type="term" value="C:exocyst"/>
    <property type="evidence" value="ECO:0007669"/>
    <property type="project" value="InterPro"/>
</dbReference>
<proteinExistence type="inferred from homology"/>
<evidence type="ECO:0000256" key="2">
    <source>
        <dbReference type="ARBA" id="ARBA00022448"/>
    </source>
</evidence>
<gene>
    <name evidence="5" type="ORF">FPE_LOCUS20532</name>
</gene>
<dbReference type="GO" id="GO:0006887">
    <property type="term" value="P:exocytosis"/>
    <property type="evidence" value="ECO:0007669"/>
    <property type="project" value="UniProtKB-KW"/>
</dbReference>
<comment type="similarity">
    <text evidence="1 3">Belongs to the EXO70 family.</text>
</comment>
<keyword evidence="3" id="KW-0653">Protein transport</keyword>
<feature type="domain" description="Exocyst complex subunit Exo70 C-terminal" evidence="4">
    <location>
        <begin position="256"/>
        <end position="617"/>
    </location>
</feature>
<evidence type="ECO:0000256" key="3">
    <source>
        <dbReference type="RuleBase" id="RU365026"/>
    </source>
</evidence>
<organism evidence="5 6">
    <name type="scientific">Fraxinus pennsylvanica</name>
    <dbReference type="NCBI Taxonomy" id="56036"/>
    <lineage>
        <taxon>Eukaryota</taxon>
        <taxon>Viridiplantae</taxon>
        <taxon>Streptophyta</taxon>
        <taxon>Embryophyta</taxon>
        <taxon>Tracheophyta</taxon>
        <taxon>Spermatophyta</taxon>
        <taxon>Magnoliopsida</taxon>
        <taxon>eudicotyledons</taxon>
        <taxon>Gunneridae</taxon>
        <taxon>Pentapetalae</taxon>
        <taxon>asterids</taxon>
        <taxon>lamiids</taxon>
        <taxon>Lamiales</taxon>
        <taxon>Oleaceae</taxon>
        <taxon>Oleeae</taxon>
        <taxon>Fraxinus</taxon>
    </lineage>
</organism>
<dbReference type="EMBL" id="OU503047">
    <property type="protein sequence ID" value="CAI9773102.1"/>
    <property type="molecule type" value="Genomic_DNA"/>
</dbReference>
<dbReference type="Pfam" id="PF03081">
    <property type="entry name" value="Exo70_C"/>
    <property type="match status" value="1"/>
</dbReference>
<dbReference type="PANTHER" id="PTHR12542">
    <property type="entry name" value="EXOCYST COMPLEX PROTEIN EXO70"/>
    <property type="match status" value="1"/>
</dbReference>
<dbReference type="Pfam" id="PF20669">
    <property type="entry name" value="Exo70_N"/>
    <property type="match status" value="1"/>
</dbReference>
<keyword evidence="2 3" id="KW-0813">Transport</keyword>
<evidence type="ECO:0000313" key="6">
    <source>
        <dbReference type="Proteomes" id="UP000834106"/>
    </source>
</evidence>
<reference evidence="5" key="1">
    <citation type="submission" date="2023-05" db="EMBL/GenBank/DDBJ databases">
        <authorList>
            <person name="Huff M."/>
        </authorList>
    </citation>
    <scope>NUCLEOTIDE SEQUENCE</scope>
</reference>
<dbReference type="GO" id="GO:0005546">
    <property type="term" value="F:phosphatidylinositol-4,5-bisphosphate binding"/>
    <property type="evidence" value="ECO:0007669"/>
    <property type="project" value="InterPro"/>
</dbReference>
<dbReference type="SUPFAM" id="SSF74788">
    <property type="entry name" value="Cullin repeat-like"/>
    <property type="match status" value="1"/>
</dbReference>
<dbReference type="PANTHER" id="PTHR12542:SF26">
    <property type="entry name" value="EXOCYST SUBUNIT EXO70 FAMILY PROTEIN"/>
    <property type="match status" value="1"/>
</dbReference>
<keyword evidence="3" id="KW-0268">Exocytosis</keyword>
<dbReference type="FunFam" id="1.20.1280.170:FF:000003">
    <property type="entry name" value="Exocyst subunit Exo70 family protein"/>
    <property type="match status" value="1"/>
</dbReference>
<sequence>MALIETPRRESTTPITPRKAMATLFSFSKTNSAISSFSSQFAPPTPSHTFSESMMEEDIENVESIITKWDLRSNSFEKFTSLFQESRKEAKEFIKSVKDLRRAMHFLISQHSTSNKLVMAQKLMQIAMHRLEKEFYQILSANKEHLNPKSISSRSLHLSRSLSSNSDDEGDVRVNEIQVASDSISEVESLSALAMSDLKLIADSMISSGYGKECINIYRNIRKSIVDEALYRLGLERFTTSQINRMNPEALEHHVSKWIDAAKIAVRTLFHGERFLCDHVFTANETIRESCFSGITRDGATNLFRFPELVAKSKRWPEKVFHLMNLYETISDIWPEIESIFTYESLSAVKLQAFSSLHKLDDSIQTILSEFESSIQRNSSRALVPGGAIHPLTNSVMNYVSLLANYSGVLSDIIADSGTLPHSPFPESYFHSPSLEETPTSAVSARLAWIILVLLCKLDSKAELYNNIALSYLFLANNLQFVVEKVRTTTLKFLLGDDWLSKLDRKVKLYAANYETLAWNKVFLCLPENLPQEMSPDTIKEHFRQLNSAFDEAYRRQASWVVPDSKLRDEIKVSIARKLVPAYHEFYDTYLAILSEERNLEVLLRFSPNNLGNYLSDLFHGTVVPKISSPSPSHVSRCLP</sequence>
<protein>
    <recommendedName>
        <fullName evidence="3">Exocyst subunit Exo70 family protein</fullName>
    </recommendedName>
</protein>
<dbReference type="InterPro" id="IPR004140">
    <property type="entry name" value="Exo70"/>
</dbReference>
<dbReference type="Gene3D" id="1.20.1280.170">
    <property type="entry name" value="Exocyst complex component Exo70"/>
    <property type="match status" value="1"/>
</dbReference>
<accession>A0AAD1ZNI3</accession>
<evidence type="ECO:0000313" key="5">
    <source>
        <dbReference type="EMBL" id="CAI9773102.1"/>
    </source>
</evidence>
<evidence type="ECO:0000256" key="1">
    <source>
        <dbReference type="ARBA" id="ARBA00006756"/>
    </source>
</evidence>
<dbReference type="InterPro" id="IPR016159">
    <property type="entry name" value="Cullin_repeat-like_dom_sf"/>
</dbReference>
<dbReference type="InterPro" id="IPR046364">
    <property type="entry name" value="Exo70_C"/>
</dbReference>
<comment type="function">
    <text evidence="3">Component of the exocyst complex.</text>
</comment>
<dbReference type="AlphaFoldDB" id="A0AAD1ZNI3"/>
<evidence type="ECO:0000259" key="4">
    <source>
        <dbReference type="Pfam" id="PF03081"/>
    </source>
</evidence>
<name>A0AAD1ZNI3_9LAMI</name>
<dbReference type="GO" id="GO:0015031">
    <property type="term" value="P:protein transport"/>
    <property type="evidence" value="ECO:0007669"/>
    <property type="project" value="UniProtKB-KW"/>
</dbReference>